<sequence length="212" mass="23733">MDSPSAVSFDISGLTRSESFARIDAEIIRLHDQIHSLKGLRNTVAPISSIPNELLSKIFLHSHDADADLDFNQGHSRLTIAWVSHHWRSVALGCSKLWAVVTYQNLHSKPMTCDGLEYARACFERSNNTDMSVLLCKPPKNLVEVCLRHIHQLRDVQLGGEHYHSRIEVPWSLLLWGNPAPRLASLYLENCDFPTPSTVFKGTSTTSSAHPP</sequence>
<evidence type="ECO:0000313" key="1">
    <source>
        <dbReference type="EMBL" id="TFK65704.1"/>
    </source>
</evidence>
<evidence type="ECO:0000313" key="2">
    <source>
        <dbReference type="Proteomes" id="UP000308600"/>
    </source>
</evidence>
<dbReference type="EMBL" id="ML208428">
    <property type="protein sequence ID" value="TFK65704.1"/>
    <property type="molecule type" value="Genomic_DNA"/>
</dbReference>
<keyword evidence="2" id="KW-1185">Reference proteome</keyword>
<name>A0ACD3AKF8_9AGAR</name>
<proteinExistence type="predicted"/>
<organism evidence="1 2">
    <name type="scientific">Pluteus cervinus</name>
    <dbReference type="NCBI Taxonomy" id="181527"/>
    <lineage>
        <taxon>Eukaryota</taxon>
        <taxon>Fungi</taxon>
        <taxon>Dikarya</taxon>
        <taxon>Basidiomycota</taxon>
        <taxon>Agaricomycotina</taxon>
        <taxon>Agaricomycetes</taxon>
        <taxon>Agaricomycetidae</taxon>
        <taxon>Agaricales</taxon>
        <taxon>Pluteineae</taxon>
        <taxon>Pluteaceae</taxon>
        <taxon>Pluteus</taxon>
    </lineage>
</organism>
<dbReference type="Proteomes" id="UP000308600">
    <property type="component" value="Unassembled WGS sequence"/>
</dbReference>
<protein>
    <submittedName>
        <fullName evidence="1">Uncharacterized protein</fullName>
    </submittedName>
</protein>
<accession>A0ACD3AKF8</accession>
<gene>
    <name evidence="1" type="ORF">BDN72DRAFT_188058</name>
</gene>
<reference evidence="1 2" key="1">
    <citation type="journal article" date="2019" name="Nat. Ecol. Evol.">
        <title>Megaphylogeny resolves global patterns of mushroom evolution.</title>
        <authorList>
            <person name="Varga T."/>
            <person name="Krizsan K."/>
            <person name="Foldi C."/>
            <person name="Dima B."/>
            <person name="Sanchez-Garcia M."/>
            <person name="Sanchez-Ramirez S."/>
            <person name="Szollosi G.J."/>
            <person name="Szarkandi J.G."/>
            <person name="Papp V."/>
            <person name="Albert L."/>
            <person name="Andreopoulos W."/>
            <person name="Angelini C."/>
            <person name="Antonin V."/>
            <person name="Barry K.W."/>
            <person name="Bougher N.L."/>
            <person name="Buchanan P."/>
            <person name="Buyck B."/>
            <person name="Bense V."/>
            <person name="Catcheside P."/>
            <person name="Chovatia M."/>
            <person name="Cooper J."/>
            <person name="Damon W."/>
            <person name="Desjardin D."/>
            <person name="Finy P."/>
            <person name="Geml J."/>
            <person name="Haridas S."/>
            <person name="Hughes K."/>
            <person name="Justo A."/>
            <person name="Karasinski D."/>
            <person name="Kautmanova I."/>
            <person name="Kiss B."/>
            <person name="Kocsube S."/>
            <person name="Kotiranta H."/>
            <person name="LaButti K.M."/>
            <person name="Lechner B.E."/>
            <person name="Liimatainen K."/>
            <person name="Lipzen A."/>
            <person name="Lukacs Z."/>
            <person name="Mihaltcheva S."/>
            <person name="Morgado L.N."/>
            <person name="Niskanen T."/>
            <person name="Noordeloos M.E."/>
            <person name="Ohm R.A."/>
            <person name="Ortiz-Santana B."/>
            <person name="Ovrebo C."/>
            <person name="Racz N."/>
            <person name="Riley R."/>
            <person name="Savchenko A."/>
            <person name="Shiryaev A."/>
            <person name="Soop K."/>
            <person name="Spirin V."/>
            <person name="Szebenyi C."/>
            <person name="Tomsovsky M."/>
            <person name="Tulloss R.E."/>
            <person name="Uehling J."/>
            <person name="Grigoriev I.V."/>
            <person name="Vagvolgyi C."/>
            <person name="Papp T."/>
            <person name="Martin F.M."/>
            <person name="Miettinen O."/>
            <person name="Hibbett D.S."/>
            <person name="Nagy L.G."/>
        </authorList>
    </citation>
    <scope>NUCLEOTIDE SEQUENCE [LARGE SCALE GENOMIC DNA]</scope>
    <source>
        <strain evidence="1 2">NL-1719</strain>
    </source>
</reference>